<dbReference type="Gene3D" id="1.10.10.10">
    <property type="entry name" value="Winged helix-like DNA-binding domain superfamily/Winged helix DNA-binding domain"/>
    <property type="match status" value="1"/>
</dbReference>
<gene>
    <name evidence="6" type="ORF">ACFSB2_23060</name>
</gene>
<dbReference type="SUPFAM" id="SSF53822">
    <property type="entry name" value="Periplasmic binding protein-like I"/>
    <property type="match status" value="1"/>
</dbReference>
<keyword evidence="1" id="KW-0678">Repressor</keyword>
<dbReference type="EMBL" id="JBHUCX010000092">
    <property type="protein sequence ID" value="MFD1677545.1"/>
    <property type="molecule type" value="Genomic_DNA"/>
</dbReference>
<dbReference type="PROSITE" id="PS50949">
    <property type="entry name" value="HTH_GNTR"/>
    <property type="match status" value="1"/>
</dbReference>
<keyword evidence="3" id="KW-0238">DNA-binding</keyword>
<evidence type="ECO:0000256" key="3">
    <source>
        <dbReference type="ARBA" id="ARBA00023125"/>
    </source>
</evidence>
<evidence type="ECO:0000313" key="6">
    <source>
        <dbReference type="EMBL" id="MFD1677545.1"/>
    </source>
</evidence>
<dbReference type="SMART" id="SM00345">
    <property type="entry name" value="HTH_GNTR"/>
    <property type="match status" value="1"/>
</dbReference>
<dbReference type="InterPro" id="IPR001761">
    <property type="entry name" value="Peripla_BP/Lac1_sug-bd_dom"/>
</dbReference>
<dbReference type="InterPro" id="IPR036390">
    <property type="entry name" value="WH_DNA-bd_sf"/>
</dbReference>
<comment type="caution">
    <text evidence="6">The sequence shown here is derived from an EMBL/GenBank/DDBJ whole genome shotgun (WGS) entry which is preliminary data.</text>
</comment>
<dbReference type="CDD" id="cd06267">
    <property type="entry name" value="PBP1_LacI_sugar_binding-like"/>
    <property type="match status" value="1"/>
</dbReference>
<dbReference type="Proteomes" id="UP001597079">
    <property type="component" value="Unassembled WGS sequence"/>
</dbReference>
<dbReference type="SUPFAM" id="SSF46785">
    <property type="entry name" value="Winged helix' DNA-binding domain"/>
    <property type="match status" value="1"/>
</dbReference>
<dbReference type="InterPro" id="IPR036388">
    <property type="entry name" value="WH-like_DNA-bd_sf"/>
</dbReference>
<keyword evidence="4" id="KW-0804">Transcription</keyword>
<evidence type="ECO:0000313" key="7">
    <source>
        <dbReference type="Proteomes" id="UP001597079"/>
    </source>
</evidence>
<dbReference type="InterPro" id="IPR000524">
    <property type="entry name" value="Tscrpt_reg_HTH_GntR"/>
</dbReference>
<name>A0ABW4JQW7_9BACL</name>
<dbReference type="PANTHER" id="PTHR30146">
    <property type="entry name" value="LACI-RELATED TRANSCRIPTIONAL REPRESSOR"/>
    <property type="match status" value="1"/>
</dbReference>
<keyword evidence="2" id="KW-0805">Transcription regulation</keyword>
<reference evidence="7" key="1">
    <citation type="journal article" date="2019" name="Int. J. Syst. Evol. Microbiol.">
        <title>The Global Catalogue of Microorganisms (GCM) 10K type strain sequencing project: providing services to taxonomists for standard genome sequencing and annotation.</title>
        <authorList>
            <consortium name="The Broad Institute Genomics Platform"/>
            <consortium name="The Broad Institute Genome Sequencing Center for Infectious Disease"/>
            <person name="Wu L."/>
            <person name="Ma J."/>
        </authorList>
    </citation>
    <scope>NUCLEOTIDE SEQUENCE [LARGE SCALE GENOMIC DNA]</scope>
    <source>
        <strain evidence="7">CGMCC 1.12286</strain>
    </source>
</reference>
<dbReference type="RefSeq" id="WP_377945434.1">
    <property type="nucleotide sequence ID" value="NZ_JBHUCX010000092.1"/>
</dbReference>
<dbReference type="Gene3D" id="3.40.50.2300">
    <property type="match status" value="2"/>
</dbReference>
<feature type="domain" description="HTH gntR-type" evidence="5">
    <location>
        <begin position="5"/>
        <end position="71"/>
    </location>
</feature>
<evidence type="ECO:0000256" key="4">
    <source>
        <dbReference type="ARBA" id="ARBA00023163"/>
    </source>
</evidence>
<proteinExistence type="predicted"/>
<dbReference type="InterPro" id="IPR028082">
    <property type="entry name" value="Peripla_BP_I"/>
</dbReference>
<keyword evidence="7" id="KW-1185">Reference proteome</keyword>
<sequence>MPNAEPLYNQIANALIQSIVAGHYQDKLPTEVALAEQFDVSVPTIKKAMTILVENDIVTRIPGKGTFVKDYEKAKYIALEAEQEDGQTQVKKPLVVGVVLPEIKDDFANRLLNGITSALSERGAYGILGLSRNEREMESQIIENFLDIGVDGIVIFPTEGQLYNQDIVRLSLDDFPLVLMDRWLPGIDVSKVVSDHANGTKRAVEYLYELGHQNIALISVSSDSPLSTQSIIERKNGFLQGMENIGMPVADHLVWLQDRSDDENRELDVEFVMNKISSQPDVTALIGISAADTRIAFECANRLGLAVPEDISIIGFDIGNAFLDMGSFFNGGVDGRVAWLDQSEDLIGRESANLICRLVKNPCCKEVIEVPISLHTGASCQAPRHLARLVEK</sequence>
<protein>
    <submittedName>
        <fullName evidence="6">GntR family transcriptional regulator</fullName>
    </submittedName>
</protein>
<evidence type="ECO:0000259" key="5">
    <source>
        <dbReference type="PROSITE" id="PS50949"/>
    </source>
</evidence>
<dbReference type="Pfam" id="PF00392">
    <property type="entry name" value="GntR"/>
    <property type="match status" value="1"/>
</dbReference>
<dbReference type="CDD" id="cd07377">
    <property type="entry name" value="WHTH_GntR"/>
    <property type="match status" value="1"/>
</dbReference>
<evidence type="ECO:0000256" key="2">
    <source>
        <dbReference type="ARBA" id="ARBA00023015"/>
    </source>
</evidence>
<accession>A0ABW4JQW7</accession>
<dbReference type="PANTHER" id="PTHR30146:SF95">
    <property type="entry name" value="RIBOSE OPERON REPRESSOR"/>
    <property type="match status" value="1"/>
</dbReference>
<dbReference type="Pfam" id="PF00532">
    <property type="entry name" value="Peripla_BP_1"/>
    <property type="match status" value="1"/>
</dbReference>
<evidence type="ECO:0000256" key="1">
    <source>
        <dbReference type="ARBA" id="ARBA00022491"/>
    </source>
</evidence>
<organism evidence="6 7">
    <name type="scientific">Alicyclobacillus fodiniaquatilis</name>
    <dbReference type="NCBI Taxonomy" id="1661150"/>
    <lineage>
        <taxon>Bacteria</taxon>
        <taxon>Bacillati</taxon>
        <taxon>Bacillota</taxon>
        <taxon>Bacilli</taxon>
        <taxon>Bacillales</taxon>
        <taxon>Alicyclobacillaceae</taxon>
        <taxon>Alicyclobacillus</taxon>
    </lineage>
</organism>